<gene>
    <name evidence="1" type="ORF">C2G38_2183899</name>
</gene>
<reference evidence="1 2" key="1">
    <citation type="submission" date="2018-06" db="EMBL/GenBank/DDBJ databases">
        <title>Comparative genomics reveals the genomic features of Rhizophagus irregularis, R. cerebriforme, R. diaphanum and Gigaspora rosea, and their symbiotic lifestyle signature.</title>
        <authorList>
            <person name="Morin E."/>
            <person name="San Clemente H."/>
            <person name="Chen E.C.H."/>
            <person name="De La Providencia I."/>
            <person name="Hainaut M."/>
            <person name="Kuo A."/>
            <person name="Kohler A."/>
            <person name="Murat C."/>
            <person name="Tang N."/>
            <person name="Roy S."/>
            <person name="Loubradou J."/>
            <person name="Henrissat B."/>
            <person name="Grigoriev I.V."/>
            <person name="Corradi N."/>
            <person name="Roux C."/>
            <person name="Martin F.M."/>
        </authorList>
    </citation>
    <scope>NUCLEOTIDE SEQUENCE [LARGE SCALE GENOMIC DNA]</scope>
    <source>
        <strain evidence="1 2">DAOM 194757</strain>
    </source>
</reference>
<organism evidence="1 2">
    <name type="scientific">Gigaspora rosea</name>
    <dbReference type="NCBI Taxonomy" id="44941"/>
    <lineage>
        <taxon>Eukaryota</taxon>
        <taxon>Fungi</taxon>
        <taxon>Fungi incertae sedis</taxon>
        <taxon>Mucoromycota</taxon>
        <taxon>Glomeromycotina</taxon>
        <taxon>Glomeromycetes</taxon>
        <taxon>Diversisporales</taxon>
        <taxon>Gigasporaceae</taxon>
        <taxon>Gigaspora</taxon>
    </lineage>
</organism>
<protein>
    <submittedName>
        <fullName evidence="1">Uncharacterized protein</fullName>
    </submittedName>
</protein>
<accession>A0A397VHB2</accession>
<sequence>MPKNRYFFKVALLYYHPSNWKNYYSKLWHLASLNLHYSNISEKDWQSAEENTNTAESAHADANHEGVQMSLLLAIKKRKRLDDRCFVTCKYQDKYNILKTRRSSGPIAKATKTIK</sequence>
<comment type="caution">
    <text evidence="1">The sequence shown here is derived from an EMBL/GenBank/DDBJ whole genome shotgun (WGS) entry which is preliminary data.</text>
</comment>
<keyword evidence="2" id="KW-1185">Reference proteome</keyword>
<dbReference type="AlphaFoldDB" id="A0A397VHB2"/>
<evidence type="ECO:0000313" key="1">
    <source>
        <dbReference type="EMBL" id="RIB18686.1"/>
    </source>
</evidence>
<dbReference type="EMBL" id="QKWP01000523">
    <property type="protein sequence ID" value="RIB18686.1"/>
    <property type="molecule type" value="Genomic_DNA"/>
</dbReference>
<dbReference type="OrthoDB" id="2411665at2759"/>
<name>A0A397VHB2_9GLOM</name>
<proteinExistence type="predicted"/>
<dbReference type="Proteomes" id="UP000266673">
    <property type="component" value="Unassembled WGS sequence"/>
</dbReference>
<evidence type="ECO:0000313" key="2">
    <source>
        <dbReference type="Proteomes" id="UP000266673"/>
    </source>
</evidence>